<dbReference type="InterPro" id="IPR016179">
    <property type="entry name" value="Insulin-like"/>
</dbReference>
<keyword evidence="3" id="KW-0968">Cytoplasmic vesicle</keyword>
<dbReference type="SMART" id="SM00078">
    <property type="entry name" value="IlGF"/>
    <property type="match status" value="1"/>
</dbReference>
<dbReference type="GO" id="GO:0005576">
    <property type="term" value="C:extracellular region"/>
    <property type="evidence" value="ECO:0007669"/>
    <property type="project" value="UniProtKB-SubCell"/>
</dbReference>
<dbReference type="EMBL" id="RQTK01001379">
    <property type="protein sequence ID" value="RUS70573.1"/>
    <property type="molecule type" value="Genomic_DNA"/>
</dbReference>
<sequence length="216" mass="24799">MYHRPTDSLLLRLAVVSTLCLSVTLASTHCNYHGTPHPRGYCGQSLVNLHRNVCNVLRRFHPEYFSNSTTDRKRSLPLNVHSQIRGDEQEKQENRENPETREKMSRELQALDELLRSAQRQEVLELEELMDKVWSGYKEGEREGLRAAGELRHWQDAGSVSDDTRADVDLLSEILQGRNKREASTAKGSHLARRKRDLVCDCCYNQCSVSDVVLYC</sequence>
<evidence type="ECO:0000313" key="9">
    <source>
        <dbReference type="Proteomes" id="UP000271974"/>
    </source>
</evidence>
<feature type="signal peptide" evidence="6">
    <location>
        <begin position="1"/>
        <end position="26"/>
    </location>
</feature>
<dbReference type="Gene3D" id="1.10.100.10">
    <property type="entry name" value="Insulin-like"/>
    <property type="match status" value="1"/>
</dbReference>
<protein>
    <recommendedName>
        <fullName evidence="7">Insulin-like domain-containing protein</fullName>
    </recommendedName>
</protein>
<dbReference type="Proteomes" id="UP000271974">
    <property type="component" value="Unassembled WGS sequence"/>
</dbReference>
<evidence type="ECO:0000256" key="2">
    <source>
        <dbReference type="ARBA" id="ARBA00009034"/>
    </source>
</evidence>
<reference evidence="8 9" key="1">
    <citation type="submission" date="2019-01" db="EMBL/GenBank/DDBJ databases">
        <title>A draft genome assembly of the solar-powered sea slug Elysia chlorotica.</title>
        <authorList>
            <person name="Cai H."/>
            <person name="Li Q."/>
            <person name="Fang X."/>
            <person name="Li J."/>
            <person name="Curtis N.E."/>
            <person name="Altenburger A."/>
            <person name="Shibata T."/>
            <person name="Feng M."/>
            <person name="Maeda T."/>
            <person name="Schwartz J.A."/>
            <person name="Shigenobu S."/>
            <person name="Lundholm N."/>
            <person name="Nishiyama T."/>
            <person name="Yang H."/>
            <person name="Hasebe M."/>
            <person name="Li S."/>
            <person name="Pierce S.K."/>
            <person name="Wang J."/>
        </authorList>
    </citation>
    <scope>NUCLEOTIDE SEQUENCE [LARGE SCALE GENOMIC DNA]</scope>
    <source>
        <strain evidence="8">EC2010</strain>
        <tissue evidence="8">Whole organism of an adult</tissue>
    </source>
</reference>
<evidence type="ECO:0000256" key="6">
    <source>
        <dbReference type="SAM" id="SignalP"/>
    </source>
</evidence>
<gene>
    <name evidence="8" type="ORF">EGW08_021662</name>
</gene>
<comment type="similarity">
    <text evidence="2 4">Belongs to the insulin family.</text>
</comment>
<dbReference type="OrthoDB" id="6208092at2759"/>
<feature type="chain" id="PRO_5018523283" description="Insulin-like domain-containing protein" evidence="6">
    <location>
        <begin position="27"/>
        <end position="216"/>
    </location>
</feature>
<dbReference type="GO" id="GO:0005179">
    <property type="term" value="F:hormone activity"/>
    <property type="evidence" value="ECO:0007669"/>
    <property type="project" value="InterPro"/>
</dbReference>
<dbReference type="AlphaFoldDB" id="A0A3S1BML3"/>
<evidence type="ECO:0000256" key="5">
    <source>
        <dbReference type="SAM" id="MobiDB-lite"/>
    </source>
</evidence>
<evidence type="ECO:0000259" key="7">
    <source>
        <dbReference type="SMART" id="SM00078"/>
    </source>
</evidence>
<dbReference type="SUPFAM" id="SSF56994">
    <property type="entry name" value="Insulin-like"/>
    <property type="match status" value="1"/>
</dbReference>
<dbReference type="PROSITE" id="PS00262">
    <property type="entry name" value="INSULIN"/>
    <property type="match status" value="1"/>
</dbReference>
<organism evidence="8 9">
    <name type="scientific">Elysia chlorotica</name>
    <name type="common">Eastern emerald elysia</name>
    <name type="synonym">Sea slug</name>
    <dbReference type="NCBI Taxonomy" id="188477"/>
    <lineage>
        <taxon>Eukaryota</taxon>
        <taxon>Metazoa</taxon>
        <taxon>Spiralia</taxon>
        <taxon>Lophotrochozoa</taxon>
        <taxon>Mollusca</taxon>
        <taxon>Gastropoda</taxon>
        <taxon>Heterobranchia</taxon>
        <taxon>Euthyneura</taxon>
        <taxon>Panpulmonata</taxon>
        <taxon>Sacoglossa</taxon>
        <taxon>Placobranchoidea</taxon>
        <taxon>Plakobranchidae</taxon>
        <taxon>Elysia</taxon>
    </lineage>
</organism>
<dbReference type="InterPro" id="IPR036438">
    <property type="entry name" value="Insulin-like_sf"/>
</dbReference>
<evidence type="ECO:0000256" key="1">
    <source>
        <dbReference type="ARBA" id="ARBA00004398"/>
    </source>
</evidence>
<name>A0A3S1BML3_ELYCH</name>
<keyword evidence="4" id="KW-0964">Secreted</keyword>
<evidence type="ECO:0000313" key="8">
    <source>
        <dbReference type="EMBL" id="RUS70573.1"/>
    </source>
</evidence>
<keyword evidence="6" id="KW-0732">Signal</keyword>
<feature type="compositionally biased region" description="Basic and acidic residues" evidence="5">
    <location>
        <begin position="84"/>
        <end position="103"/>
    </location>
</feature>
<comment type="subcellular location">
    <subcellularLocation>
        <location evidence="1">Cytoplasmic vesicle</location>
        <location evidence="1">Secretory vesicle</location>
    </subcellularLocation>
    <subcellularLocation>
        <location evidence="4">Secreted</location>
    </subcellularLocation>
</comment>
<dbReference type="InterPro" id="IPR022353">
    <property type="entry name" value="Insulin_CS"/>
</dbReference>
<proteinExistence type="inferred from homology"/>
<keyword evidence="9" id="KW-1185">Reference proteome</keyword>
<evidence type="ECO:0000256" key="3">
    <source>
        <dbReference type="ARBA" id="ARBA00023329"/>
    </source>
</evidence>
<dbReference type="Pfam" id="PF00049">
    <property type="entry name" value="Insulin"/>
    <property type="match status" value="1"/>
</dbReference>
<comment type="caution">
    <text evidence="8">The sequence shown here is derived from an EMBL/GenBank/DDBJ whole genome shotgun (WGS) entry which is preliminary data.</text>
</comment>
<evidence type="ECO:0000256" key="4">
    <source>
        <dbReference type="RuleBase" id="RU000406"/>
    </source>
</evidence>
<accession>A0A3S1BML3</accession>
<feature type="region of interest" description="Disordered" evidence="5">
    <location>
        <begin position="68"/>
        <end position="103"/>
    </location>
</feature>
<feature type="domain" description="Insulin-like" evidence="7">
    <location>
        <begin position="39"/>
        <end position="216"/>
    </location>
</feature>